<dbReference type="Proteomes" id="UP000076871">
    <property type="component" value="Unassembled WGS sequence"/>
</dbReference>
<protein>
    <submittedName>
        <fullName evidence="2">Uncharacterized protein</fullName>
    </submittedName>
</protein>
<dbReference type="RefSeq" id="XP_040760649.1">
    <property type="nucleotide sequence ID" value="XM_040913082.1"/>
</dbReference>
<name>A0A165CJ86_9APHY</name>
<proteinExistence type="predicted"/>
<gene>
    <name evidence="2" type="ORF">LAESUDRAFT_762341</name>
</gene>
<feature type="region of interest" description="Disordered" evidence="1">
    <location>
        <begin position="130"/>
        <end position="179"/>
    </location>
</feature>
<reference evidence="2 3" key="1">
    <citation type="journal article" date="2016" name="Mol. Biol. Evol.">
        <title>Comparative Genomics of Early-Diverging Mushroom-Forming Fungi Provides Insights into the Origins of Lignocellulose Decay Capabilities.</title>
        <authorList>
            <person name="Nagy L.G."/>
            <person name="Riley R."/>
            <person name="Tritt A."/>
            <person name="Adam C."/>
            <person name="Daum C."/>
            <person name="Floudas D."/>
            <person name="Sun H."/>
            <person name="Yadav J.S."/>
            <person name="Pangilinan J."/>
            <person name="Larsson K.H."/>
            <person name="Matsuura K."/>
            <person name="Barry K."/>
            <person name="Labutti K."/>
            <person name="Kuo R."/>
            <person name="Ohm R.A."/>
            <person name="Bhattacharya S.S."/>
            <person name="Shirouzu T."/>
            <person name="Yoshinaga Y."/>
            <person name="Martin F.M."/>
            <person name="Grigoriev I.V."/>
            <person name="Hibbett D.S."/>
        </authorList>
    </citation>
    <scope>NUCLEOTIDE SEQUENCE [LARGE SCALE GENOMIC DNA]</scope>
    <source>
        <strain evidence="2 3">93-53</strain>
    </source>
</reference>
<evidence type="ECO:0000313" key="2">
    <source>
        <dbReference type="EMBL" id="KZT02909.1"/>
    </source>
</evidence>
<organism evidence="2 3">
    <name type="scientific">Laetiporus sulphureus 93-53</name>
    <dbReference type="NCBI Taxonomy" id="1314785"/>
    <lineage>
        <taxon>Eukaryota</taxon>
        <taxon>Fungi</taxon>
        <taxon>Dikarya</taxon>
        <taxon>Basidiomycota</taxon>
        <taxon>Agaricomycotina</taxon>
        <taxon>Agaricomycetes</taxon>
        <taxon>Polyporales</taxon>
        <taxon>Laetiporus</taxon>
    </lineage>
</organism>
<sequence length="190" mass="21108">MLDNLIMDAPMLNTLEQVWHNWVDIFVLTSTELHVCFPPVATLVLSIMISMADWLMFHSRSEFNPWLAFTIVYTDLAAFHMASAKARPLHSPGSPKHMQFSSDEFRPSQDNPLFLPSVPGTLAMDVNAEGEPKDTVSVHSSNQDELADDEKASTDEPSPMTSAEAALKKGRGHQSKSLKALLDPHMHLLV</sequence>
<keyword evidence="3" id="KW-1185">Reference proteome</keyword>
<evidence type="ECO:0000256" key="1">
    <source>
        <dbReference type="SAM" id="MobiDB-lite"/>
    </source>
</evidence>
<dbReference type="GeneID" id="63830110"/>
<accession>A0A165CJ86</accession>
<dbReference type="EMBL" id="KV427648">
    <property type="protein sequence ID" value="KZT02909.1"/>
    <property type="molecule type" value="Genomic_DNA"/>
</dbReference>
<dbReference type="AlphaFoldDB" id="A0A165CJ86"/>
<feature type="region of interest" description="Disordered" evidence="1">
    <location>
        <begin position="88"/>
        <end position="107"/>
    </location>
</feature>
<dbReference type="InParanoid" id="A0A165CJ86"/>
<evidence type="ECO:0000313" key="3">
    <source>
        <dbReference type="Proteomes" id="UP000076871"/>
    </source>
</evidence>